<organism evidence="1 2">
    <name type="scientific">Maribellus luteus</name>
    <dbReference type="NCBI Taxonomy" id="2305463"/>
    <lineage>
        <taxon>Bacteria</taxon>
        <taxon>Pseudomonadati</taxon>
        <taxon>Bacteroidota</taxon>
        <taxon>Bacteroidia</taxon>
        <taxon>Marinilabiliales</taxon>
        <taxon>Prolixibacteraceae</taxon>
        <taxon>Maribellus</taxon>
    </lineage>
</organism>
<dbReference type="OrthoDB" id="840060at2"/>
<protein>
    <submittedName>
        <fullName evidence="1">Uncharacterized protein</fullName>
    </submittedName>
</protein>
<gene>
    <name evidence="1" type="ORF">D1614_11820</name>
</gene>
<comment type="caution">
    <text evidence="1">The sequence shown here is derived from an EMBL/GenBank/DDBJ whole genome shotgun (WGS) entry which is preliminary data.</text>
</comment>
<dbReference type="RefSeq" id="WP_119438135.1">
    <property type="nucleotide sequence ID" value="NZ_QWGR01000005.1"/>
</dbReference>
<evidence type="ECO:0000313" key="2">
    <source>
        <dbReference type="Proteomes" id="UP000265926"/>
    </source>
</evidence>
<keyword evidence="2" id="KW-1185">Reference proteome</keyword>
<dbReference type="EMBL" id="QWGR01000005">
    <property type="protein sequence ID" value="RIJ48402.1"/>
    <property type="molecule type" value="Genomic_DNA"/>
</dbReference>
<evidence type="ECO:0000313" key="1">
    <source>
        <dbReference type="EMBL" id="RIJ48402.1"/>
    </source>
</evidence>
<dbReference type="AlphaFoldDB" id="A0A399T0J5"/>
<accession>A0A399T0J5</accession>
<name>A0A399T0J5_9BACT</name>
<dbReference type="Proteomes" id="UP000265926">
    <property type="component" value="Unassembled WGS sequence"/>
</dbReference>
<proteinExistence type="predicted"/>
<reference evidence="1 2" key="1">
    <citation type="submission" date="2018-08" db="EMBL/GenBank/DDBJ databases">
        <title>Pallidiluteibacterium maritimus gen. nov., sp. nov., isolated from coastal sediment.</title>
        <authorList>
            <person name="Zhou L.Y."/>
        </authorList>
    </citation>
    <scope>NUCLEOTIDE SEQUENCE [LARGE SCALE GENOMIC DNA]</scope>
    <source>
        <strain evidence="1 2">XSD2</strain>
    </source>
</reference>
<sequence length="63" mass="7583">MMEYAKVILPKVSFSKDLFRKELNKCINWVEPDQRMELYRWCYENFNDLYPDVLAEAFADIAA</sequence>